<evidence type="ECO:0000256" key="2">
    <source>
        <dbReference type="ARBA" id="ARBA00023125"/>
    </source>
</evidence>
<dbReference type="InterPro" id="IPR009057">
    <property type="entry name" value="Homeodomain-like_sf"/>
</dbReference>
<accession>A0ABT9PCZ5</accession>
<dbReference type="InterPro" id="IPR020449">
    <property type="entry name" value="Tscrpt_reg_AraC-type_HTH"/>
</dbReference>
<dbReference type="PANTHER" id="PTHR46796">
    <property type="entry name" value="HTH-TYPE TRANSCRIPTIONAL ACTIVATOR RHAS-RELATED"/>
    <property type="match status" value="1"/>
</dbReference>
<dbReference type="Proteomes" id="UP001235712">
    <property type="component" value="Unassembled WGS sequence"/>
</dbReference>
<keyword evidence="2" id="KW-0238">DNA-binding</keyword>
<evidence type="ECO:0000259" key="4">
    <source>
        <dbReference type="PROSITE" id="PS01124"/>
    </source>
</evidence>
<gene>
    <name evidence="5" type="ORF">J2S57_005789</name>
</gene>
<dbReference type="Pfam" id="PF14525">
    <property type="entry name" value="AraC_binding_2"/>
    <property type="match status" value="1"/>
</dbReference>
<comment type="caution">
    <text evidence="5">The sequence shown here is derived from an EMBL/GenBank/DDBJ whole genome shotgun (WGS) entry which is preliminary data.</text>
</comment>
<dbReference type="InterPro" id="IPR050204">
    <property type="entry name" value="AraC_XylS_family_regulators"/>
</dbReference>
<name>A0ABT9PCZ5_9ACTN</name>
<dbReference type="EMBL" id="JAUSQZ010000001">
    <property type="protein sequence ID" value="MDP9830040.1"/>
    <property type="molecule type" value="Genomic_DNA"/>
</dbReference>
<keyword evidence="1" id="KW-0805">Transcription regulation</keyword>
<dbReference type="PRINTS" id="PR00032">
    <property type="entry name" value="HTHARAC"/>
</dbReference>
<dbReference type="SUPFAM" id="SSF46689">
    <property type="entry name" value="Homeodomain-like"/>
    <property type="match status" value="1"/>
</dbReference>
<reference evidence="5 6" key="1">
    <citation type="submission" date="2023-07" db="EMBL/GenBank/DDBJ databases">
        <title>Sequencing the genomes of 1000 actinobacteria strains.</title>
        <authorList>
            <person name="Klenk H.-P."/>
        </authorList>
    </citation>
    <scope>NUCLEOTIDE SEQUENCE [LARGE SCALE GENOMIC DNA]</scope>
    <source>
        <strain evidence="5 6">DSM 44388</strain>
    </source>
</reference>
<protein>
    <submittedName>
        <fullName evidence="5">AraC-like DNA-binding protein</fullName>
    </submittedName>
</protein>
<evidence type="ECO:0000256" key="3">
    <source>
        <dbReference type="ARBA" id="ARBA00023163"/>
    </source>
</evidence>
<dbReference type="PANTHER" id="PTHR46796:SF6">
    <property type="entry name" value="ARAC SUBFAMILY"/>
    <property type="match status" value="1"/>
</dbReference>
<proteinExistence type="predicted"/>
<evidence type="ECO:0000313" key="6">
    <source>
        <dbReference type="Proteomes" id="UP001235712"/>
    </source>
</evidence>
<keyword evidence="3" id="KW-0804">Transcription</keyword>
<evidence type="ECO:0000256" key="1">
    <source>
        <dbReference type="ARBA" id="ARBA00023015"/>
    </source>
</evidence>
<dbReference type="Pfam" id="PF12833">
    <property type="entry name" value="HTH_18"/>
    <property type="match status" value="1"/>
</dbReference>
<keyword evidence="6" id="KW-1185">Reference proteome</keyword>
<dbReference type="RefSeq" id="WP_307248841.1">
    <property type="nucleotide sequence ID" value="NZ_JAUSQZ010000001.1"/>
</dbReference>
<evidence type="ECO:0000313" key="5">
    <source>
        <dbReference type="EMBL" id="MDP9830040.1"/>
    </source>
</evidence>
<dbReference type="InterPro" id="IPR018060">
    <property type="entry name" value="HTH_AraC"/>
</dbReference>
<dbReference type="PROSITE" id="PS01124">
    <property type="entry name" value="HTH_ARAC_FAMILY_2"/>
    <property type="match status" value="1"/>
</dbReference>
<feature type="domain" description="HTH araC/xylS-type" evidence="4">
    <location>
        <begin position="199"/>
        <end position="297"/>
    </location>
</feature>
<dbReference type="Gene3D" id="1.10.10.60">
    <property type="entry name" value="Homeodomain-like"/>
    <property type="match status" value="1"/>
</dbReference>
<sequence>MTVFSDPGVWTRGVEAAGLPPMRARGLDVGGFRAALRSQRLGPVRVAELVTPGGECFRDESGARAADAGWCQLFLVTQGSTHLDQDGRRAELRGGDLVVVDPSRPLTVTTTATRYLTVLMPRHLLALTDGDLDRVRGVRIPGSGGSGALLSSVAHAAVAAGGSFGPDEASRSGTAVATLTTALLDAHLPRRSDDELLRRRVEVFVEAHLADPGLDPSTVAAAHHISCRRLHQLFRDEPLTVAALVRHRRLERCRADLGTTSGSIAQIAARWGFTDPAHFSRLFRSTYGCTPGEHRRRSAALISN</sequence>
<dbReference type="InterPro" id="IPR035418">
    <property type="entry name" value="AraC-bd_2"/>
</dbReference>
<organism evidence="5 6">
    <name type="scientific">Kineosporia succinea</name>
    <dbReference type="NCBI Taxonomy" id="84632"/>
    <lineage>
        <taxon>Bacteria</taxon>
        <taxon>Bacillati</taxon>
        <taxon>Actinomycetota</taxon>
        <taxon>Actinomycetes</taxon>
        <taxon>Kineosporiales</taxon>
        <taxon>Kineosporiaceae</taxon>
        <taxon>Kineosporia</taxon>
    </lineage>
</organism>
<dbReference type="SMART" id="SM00342">
    <property type="entry name" value="HTH_ARAC"/>
    <property type="match status" value="1"/>
</dbReference>